<dbReference type="SUPFAM" id="SSF50952">
    <property type="entry name" value="Soluble quinoprotein glucose dehydrogenase"/>
    <property type="match status" value="1"/>
</dbReference>
<evidence type="ECO:0000256" key="1">
    <source>
        <dbReference type="SAM" id="MobiDB-lite"/>
    </source>
</evidence>
<protein>
    <submittedName>
        <fullName evidence="4">PQQ-dependent sugar dehydrogenase</fullName>
    </submittedName>
</protein>
<dbReference type="Pfam" id="PF07995">
    <property type="entry name" value="GSDH"/>
    <property type="match status" value="1"/>
</dbReference>
<dbReference type="RefSeq" id="WP_386765545.1">
    <property type="nucleotide sequence ID" value="NZ_JBHSTI010000008.1"/>
</dbReference>
<gene>
    <name evidence="4" type="ORF">ACFQGU_08225</name>
</gene>
<feature type="domain" description="Glucose/Sorbosone dehydrogenase" evidence="3">
    <location>
        <begin position="79"/>
        <end position="370"/>
    </location>
</feature>
<feature type="chain" id="PRO_5046125132" evidence="2">
    <location>
        <begin position="24"/>
        <end position="387"/>
    </location>
</feature>
<name>A0ABW1SZH0_9ACTN</name>
<proteinExistence type="predicted"/>
<sequence>MEPRRPRTLPRLVALGASAAVLAGCSSAPSAPTGSPAAPSPTPATTISASPTSSSAAPAPVVSGSVTGLSAPADLARGLEVPWGVAFLPDGAALVAERRSGRVVRVDASGGTTAVGVVPGVADQGEGGLLGLALLDDGARLVAYLTSTAGDNRVVSFPFDGTALGEPTVLLDGIPSGATHNGGRLAVGPDGMLWIGTGDAGDRERAQDLGTRAGKILRIAPDGSIPADNPFPGSPVWSYGHRNVQGLAFDSSGQLWATEFGQNSYDELNRIERGGNHGWPVVEGRGGGADYVDPVVTWRTENASPSGLAILADVAYVGGLRGQRVWQVPLDGSSAGEPVAALEGSLGRIRTVAAAPDGTLWLTTSNRDGRGDVRAGDDRVVSVTVGG</sequence>
<evidence type="ECO:0000256" key="2">
    <source>
        <dbReference type="SAM" id="SignalP"/>
    </source>
</evidence>
<dbReference type="EMBL" id="JBHSTI010000008">
    <property type="protein sequence ID" value="MFC6237861.1"/>
    <property type="molecule type" value="Genomic_DNA"/>
</dbReference>
<keyword evidence="2" id="KW-0732">Signal</keyword>
<dbReference type="InterPro" id="IPR011041">
    <property type="entry name" value="Quinoprot_gluc/sorb_DH_b-prop"/>
</dbReference>
<feature type="signal peptide" evidence="2">
    <location>
        <begin position="1"/>
        <end position="23"/>
    </location>
</feature>
<dbReference type="Gene3D" id="2.120.10.30">
    <property type="entry name" value="TolB, C-terminal domain"/>
    <property type="match status" value="1"/>
</dbReference>
<feature type="region of interest" description="Disordered" evidence="1">
    <location>
        <begin position="25"/>
        <end position="62"/>
    </location>
</feature>
<dbReference type="PANTHER" id="PTHR19328:SF13">
    <property type="entry name" value="HIPL1 PROTEIN"/>
    <property type="match status" value="1"/>
</dbReference>
<dbReference type="PROSITE" id="PS51257">
    <property type="entry name" value="PROKAR_LIPOPROTEIN"/>
    <property type="match status" value="1"/>
</dbReference>
<dbReference type="PANTHER" id="PTHR19328">
    <property type="entry name" value="HEDGEHOG-INTERACTING PROTEIN"/>
    <property type="match status" value="1"/>
</dbReference>
<accession>A0ABW1SZH0</accession>
<organism evidence="4 5">
    <name type="scientific">Longivirga aurantiaca</name>
    <dbReference type="NCBI Taxonomy" id="1837743"/>
    <lineage>
        <taxon>Bacteria</taxon>
        <taxon>Bacillati</taxon>
        <taxon>Actinomycetota</taxon>
        <taxon>Actinomycetes</taxon>
        <taxon>Sporichthyales</taxon>
        <taxon>Sporichthyaceae</taxon>
        <taxon>Longivirga</taxon>
    </lineage>
</organism>
<evidence type="ECO:0000313" key="4">
    <source>
        <dbReference type="EMBL" id="MFC6237861.1"/>
    </source>
</evidence>
<dbReference type="InterPro" id="IPR011042">
    <property type="entry name" value="6-blade_b-propeller_TolB-like"/>
</dbReference>
<comment type="caution">
    <text evidence="4">The sequence shown here is derived from an EMBL/GenBank/DDBJ whole genome shotgun (WGS) entry which is preliminary data.</text>
</comment>
<reference evidence="5" key="1">
    <citation type="journal article" date="2019" name="Int. J. Syst. Evol. Microbiol.">
        <title>The Global Catalogue of Microorganisms (GCM) 10K type strain sequencing project: providing services to taxonomists for standard genome sequencing and annotation.</title>
        <authorList>
            <consortium name="The Broad Institute Genomics Platform"/>
            <consortium name="The Broad Institute Genome Sequencing Center for Infectious Disease"/>
            <person name="Wu L."/>
            <person name="Ma J."/>
        </authorList>
    </citation>
    <scope>NUCLEOTIDE SEQUENCE [LARGE SCALE GENOMIC DNA]</scope>
    <source>
        <strain evidence="5">CGMCC 4.7317</strain>
    </source>
</reference>
<dbReference type="Proteomes" id="UP001596138">
    <property type="component" value="Unassembled WGS sequence"/>
</dbReference>
<evidence type="ECO:0000259" key="3">
    <source>
        <dbReference type="Pfam" id="PF07995"/>
    </source>
</evidence>
<dbReference type="InterPro" id="IPR012938">
    <property type="entry name" value="Glc/Sorbosone_DH"/>
</dbReference>
<evidence type="ECO:0000313" key="5">
    <source>
        <dbReference type="Proteomes" id="UP001596138"/>
    </source>
</evidence>
<keyword evidence="5" id="KW-1185">Reference proteome</keyword>